<keyword evidence="2" id="KW-0812">Transmembrane</keyword>
<proteinExistence type="predicted"/>
<gene>
    <name evidence="3" type="ORF">KCQ71_14050</name>
</gene>
<organism evidence="3 4">
    <name type="scientific">Occultella gossypii</name>
    <dbReference type="NCBI Taxonomy" id="2800820"/>
    <lineage>
        <taxon>Bacteria</taxon>
        <taxon>Bacillati</taxon>
        <taxon>Actinomycetota</taxon>
        <taxon>Actinomycetes</taxon>
        <taxon>Micrococcales</taxon>
        <taxon>Ruaniaceae</taxon>
        <taxon>Occultella</taxon>
    </lineage>
</organism>
<reference evidence="3 4" key="1">
    <citation type="submission" date="2021-04" db="EMBL/GenBank/DDBJ databases">
        <title>Ruania sp. nov., isolated from sandy soil of mangrove forest.</title>
        <authorList>
            <person name="Ge X."/>
            <person name="Huang R."/>
            <person name="Liu W."/>
        </authorList>
    </citation>
    <scope>NUCLEOTIDE SEQUENCE [LARGE SCALE GENOMIC DNA]</scope>
    <source>
        <strain evidence="3 4">N2-46</strain>
    </source>
</reference>
<dbReference type="Gene3D" id="1.20.58.130">
    <property type="match status" value="1"/>
</dbReference>
<evidence type="ECO:0000256" key="1">
    <source>
        <dbReference type="SAM" id="MobiDB-lite"/>
    </source>
</evidence>
<comment type="caution">
    <text evidence="3">The sequence shown here is derived from an EMBL/GenBank/DDBJ whole genome shotgun (WGS) entry which is preliminary data.</text>
</comment>
<dbReference type="EMBL" id="JAGSHT010000013">
    <property type="protein sequence ID" value="MBZ2197284.1"/>
    <property type="molecule type" value="Genomic_DNA"/>
</dbReference>
<dbReference type="RefSeq" id="WP_223406936.1">
    <property type="nucleotide sequence ID" value="NZ_JAGSHT010000013.1"/>
</dbReference>
<keyword evidence="2" id="KW-0472">Membrane</keyword>
<evidence type="ECO:0000256" key="2">
    <source>
        <dbReference type="SAM" id="Phobius"/>
    </source>
</evidence>
<name>A0ABS7SAB3_9MICO</name>
<evidence type="ECO:0000313" key="3">
    <source>
        <dbReference type="EMBL" id="MBZ2197284.1"/>
    </source>
</evidence>
<accession>A0ABS7SAB3</accession>
<feature type="region of interest" description="Disordered" evidence="1">
    <location>
        <begin position="32"/>
        <end position="52"/>
    </location>
</feature>
<feature type="transmembrane region" description="Helical" evidence="2">
    <location>
        <begin position="6"/>
        <end position="23"/>
    </location>
</feature>
<keyword evidence="2" id="KW-1133">Transmembrane helix</keyword>
<protein>
    <submittedName>
        <fullName evidence="3">Uncharacterized protein</fullName>
    </submittedName>
</protein>
<evidence type="ECO:0000313" key="4">
    <source>
        <dbReference type="Proteomes" id="UP000826651"/>
    </source>
</evidence>
<feature type="compositionally biased region" description="Basic and acidic residues" evidence="1">
    <location>
        <begin position="41"/>
        <end position="52"/>
    </location>
</feature>
<dbReference type="Proteomes" id="UP000826651">
    <property type="component" value="Unassembled WGS sequence"/>
</dbReference>
<sequence>MSDVVIGQIIQAIGLVVVAFVGGRKLNRIGKDARTSATQTENEHSDGDYPNLRDELTSVRTSVEKAVHEIGGVRSEVGDLRGEVGDLRGELRGVRKDVVGLHQEDAQIRDELALAVTERERRLTSLSRSIPGVVAELIADKFQEWTRPKEEGE</sequence>
<keyword evidence="4" id="KW-1185">Reference proteome</keyword>